<sequence length="194" mass="21420">MQQAGPDAPTLCEGWTVRDLLAHLVLRESRPDAAPGILIPPLAGYTARVQESVARRNFGELLDAVLSGPPWYSPMRYVDEKANLVEYIVHHEDVRRAQEEWEPRELPAAVRGALWKAATMLGRRAYSSAPAPVTLEAPGRPRVRVHAGRGEGVTLRGEPEEVLLHAFGRDAVRIDVDGPAESARAVREMKRTIP</sequence>
<dbReference type="EMBL" id="BAABKQ010000001">
    <property type="protein sequence ID" value="GAA4808531.1"/>
    <property type="molecule type" value="Genomic_DNA"/>
</dbReference>
<gene>
    <name evidence="1" type="ORF">GCM10023353_10320</name>
</gene>
<dbReference type="Gene3D" id="1.20.120.450">
    <property type="entry name" value="dinb family like domain"/>
    <property type="match status" value="1"/>
</dbReference>
<accession>A0ABP9CDY6</accession>
<name>A0ABP9CDY6_9ACTN</name>
<dbReference type="NCBIfam" id="TIGR03083">
    <property type="entry name" value="maleylpyruvate isomerase family mycothiol-dependent enzyme"/>
    <property type="match status" value="1"/>
</dbReference>
<evidence type="ECO:0000313" key="1">
    <source>
        <dbReference type="EMBL" id="GAA4808531.1"/>
    </source>
</evidence>
<dbReference type="SUPFAM" id="SSF109854">
    <property type="entry name" value="DinB/YfiT-like putative metalloenzymes"/>
    <property type="match status" value="1"/>
</dbReference>
<dbReference type="InterPro" id="IPR017517">
    <property type="entry name" value="Maleyloyr_isom"/>
</dbReference>
<comment type="caution">
    <text evidence="1">The sequence shown here is derived from an EMBL/GenBank/DDBJ whole genome shotgun (WGS) entry which is preliminary data.</text>
</comment>
<dbReference type="NCBIfam" id="TIGR03085">
    <property type="entry name" value="TIGR03085 family metal-binding protein"/>
    <property type="match status" value="1"/>
</dbReference>
<dbReference type="Proteomes" id="UP001500839">
    <property type="component" value="Unassembled WGS sequence"/>
</dbReference>
<keyword evidence="2" id="KW-1185">Reference proteome</keyword>
<organism evidence="1 2">
    <name type="scientific">Tomitella cavernea</name>
    <dbReference type="NCBI Taxonomy" id="1387982"/>
    <lineage>
        <taxon>Bacteria</taxon>
        <taxon>Bacillati</taxon>
        <taxon>Actinomycetota</taxon>
        <taxon>Actinomycetes</taxon>
        <taxon>Mycobacteriales</taxon>
        <taxon>Tomitella</taxon>
    </lineage>
</organism>
<reference evidence="2" key="1">
    <citation type="journal article" date="2019" name="Int. J. Syst. Evol. Microbiol.">
        <title>The Global Catalogue of Microorganisms (GCM) 10K type strain sequencing project: providing services to taxonomists for standard genome sequencing and annotation.</title>
        <authorList>
            <consortium name="The Broad Institute Genomics Platform"/>
            <consortium name="The Broad Institute Genome Sequencing Center for Infectious Disease"/>
            <person name="Wu L."/>
            <person name="Ma J."/>
        </authorList>
    </citation>
    <scope>NUCLEOTIDE SEQUENCE [LARGE SCALE GENOMIC DNA]</scope>
    <source>
        <strain evidence="2">JCM 18542</strain>
    </source>
</reference>
<protein>
    <submittedName>
        <fullName evidence="1">TIGR03085 family metal-binding protein</fullName>
    </submittedName>
</protein>
<dbReference type="InterPro" id="IPR017519">
    <property type="entry name" value="CHP03085"/>
</dbReference>
<dbReference type="InterPro" id="IPR034660">
    <property type="entry name" value="DinB/YfiT-like"/>
</dbReference>
<evidence type="ECO:0000313" key="2">
    <source>
        <dbReference type="Proteomes" id="UP001500839"/>
    </source>
</evidence>
<proteinExistence type="predicted"/>